<evidence type="ECO:0000313" key="2">
    <source>
        <dbReference type="EMBL" id="TVY30643.1"/>
    </source>
</evidence>
<gene>
    <name evidence="2" type="ORF">LHYA1_G001226</name>
</gene>
<feature type="region of interest" description="Disordered" evidence="1">
    <location>
        <begin position="226"/>
        <end position="251"/>
    </location>
</feature>
<dbReference type="OrthoDB" id="4500473at2759"/>
<proteinExistence type="predicted"/>
<dbReference type="RefSeq" id="XP_031009429.1">
    <property type="nucleotide sequence ID" value="XM_031146210.1"/>
</dbReference>
<sequence>MKINKIYFLAPTRHTPPDGPIALGNIIKDPRSPEITLNNANSEAVLKLAAKHIDVDESHSSKYLTQETFFRGEIFAKFLAGFNLGTGAKWGNDASTAYRFDKLTTQSIYPSLSDIKEIFNEPAVQENIKDSRFRDNVYMITGVQIAYGADFIASTIREQGGFLHFRADLTPTDAPVNVGATAEASNQHGQMLSSHISEKTPFVLAYRLREIIYRRAAVREHKDVNNGDLMGIEGGKGDPETEGDPSNYTADLYSLKDEDPELPEMWELISAYAIDMDGTECRVVDT</sequence>
<accession>A0A8H8U4X0</accession>
<dbReference type="EMBL" id="QGMH01000005">
    <property type="protein sequence ID" value="TVY30643.1"/>
    <property type="molecule type" value="Genomic_DNA"/>
</dbReference>
<protein>
    <submittedName>
        <fullName evidence="2">Uncharacterized protein</fullName>
    </submittedName>
</protein>
<name>A0A8H8U4X0_9HELO</name>
<evidence type="ECO:0000256" key="1">
    <source>
        <dbReference type="SAM" id="MobiDB-lite"/>
    </source>
</evidence>
<comment type="caution">
    <text evidence="2">The sequence shown here is derived from an EMBL/GenBank/DDBJ whole genome shotgun (WGS) entry which is preliminary data.</text>
</comment>
<evidence type="ECO:0000313" key="3">
    <source>
        <dbReference type="Proteomes" id="UP000431533"/>
    </source>
</evidence>
<keyword evidence="3" id="KW-1185">Reference proteome</keyword>
<dbReference type="Proteomes" id="UP000431533">
    <property type="component" value="Unassembled WGS sequence"/>
</dbReference>
<dbReference type="GeneID" id="41981424"/>
<dbReference type="AlphaFoldDB" id="A0A8H8U4X0"/>
<reference evidence="2 3" key="1">
    <citation type="submission" date="2018-05" db="EMBL/GenBank/DDBJ databases">
        <title>Genome sequencing and assembly of the regulated plant pathogen Lachnellula willkommii and related sister species for the development of diagnostic species identification markers.</title>
        <authorList>
            <person name="Giroux E."/>
            <person name="Bilodeau G."/>
        </authorList>
    </citation>
    <scope>NUCLEOTIDE SEQUENCE [LARGE SCALE GENOMIC DNA]</scope>
    <source>
        <strain evidence="2 3">CBS 185.66</strain>
    </source>
</reference>
<organism evidence="2 3">
    <name type="scientific">Lachnellula hyalina</name>
    <dbReference type="NCBI Taxonomy" id="1316788"/>
    <lineage>
        <taxon>Eukaryota</taxon>
        <taxon>Fungi</taxon>
        <taxon>Dikarya</taxon>
        <taxon>Ascomycota</taxon>
        <taxon>Pezizomycotina</taxon>
        <taxon>Leotiomycetes</taxon>
        <taxon>Helotiales</taxon>
        <taxon>Lachnaceae</taxon>
        <taxon>Lachnellula</taxon>
    </lineage>
</organism>